<reference evidence="1 2" key="1">
    <citation type="submission" date="2013-08" db="EMBL/GenBank/DDBJ databases">
        <authorList>
            <person name="Stouthamer R."/>
            <person name="Nunney L."/>
        </authorList>
    </citation>
    <scope>NUCLEOTIDE SEQUENCE [LARGE SCALE GENOMIC DNA]</scope>
    <source>
        <strain evidence="2">ann-1</strain>
    </source>
</reference>
<evidence type="ECO:0000313" key="2">
    <source>
        <dbReference type="Proteomes" id="UP000027215"/>
    </source>
</evidence>
<gene>
    <name evidence="1" type="ORF">D934_13685</name>
</gene>
<proteinExistence type="predicted"/>
<sequence length="92" mass="10272">MIPSTDMLASQRHSNTKKHLLSFFKYHQSHDAIPSLINLICITLLLFTTEVKHATYRASANGPVQVPALLTPINDTNYASITTCHLLILLNK</sequence>
<dbReference type="KEGG" id="xfs:D934_13685"/>
<protein>
    <submittedName>
        <fullName evidence="1">Uncharacterized protein</fullName>
    </submittedName>
</protein>
<dbReference type="AlphaFoldDB" id="A0A060H7W5"/>
<name>A0A060H7W5_XYLFS</name>
<dbReference type="Proteomes" id="UP000027215">
    <property type="component" value="Chromosome"/>
</dbReference>
<dbReference type="PATRIC" id="fig|155920.8.peg.3242"/>
<organism evidence="1 2">
    <name type="scientific">Xylella fastidiosa subsp. sandyi Ann-1</name>
    <dbReference type="NCBI Taxonomy" id="155920"/>
    <lineage>
        <taxon>Bacteria</taxon>
        <taxon>Pseudomonadati</taxon>
        <taxon>Pseudomonadota</taxon>
        <taxon>Gammaproteobacteria</taxon>
        <taxon>Lysobacterales</taxon>
        <taxon>Lysobacteraceae</taxon>
        <taxon>Xylella</taxon>
    </lineage>
</organism>
<accession>A0A060H7W5</accession>
<dbReference type="EMBL" id="CP006696">
    <property type="protein sequence ID" value="AIC11698.1"/>
    <property type="molecule type" value="Genomic_DNA"/>
</dbReference>
<evidence type="ECO:0000313" key="1">
    <source>
        <dbReference type="EMBL" id="AIC11698.1"/>
    </source>
</evidence>
<dbReference type="HOGENOM" id="CLU_2412507_0_0_6"/>